<comment type="caution">
    <text evidence="2">The sequence shown here is derived from an EMBL/GenBank/DDBJ whole genome shotgun (WGS) entry which is preliminary data.</text>
</comment>
<evidence type="ECO:0000313" key="2">
    <source>
        <dbReference type="EMBL" id="OBS28185.1"/>
    </source>
</evidence>
<feature type="compositionally biased region" description="Basic and acidic residues" evidence="1">
    <location>
        <begin position="76"/>
        <end position="93"/>
    </location>
</feature>
<keyword evidence="3" id="KW-1185">Reference proteome</keyword>
<dbReference type="AlphaFoldDB" id="A0A1B8B642"/>
<sequence length="471" mass="53215">MDTGIDAMPFWKPKAHHTAKLPAVYRRMMLYRAKALLDRLIDVREFAMEFATEDALLHYANALPLPSPDEQEEEDLAKSPEKNDSDENEDVKACEEQLAQHEDAHMQFSEEVAVVDQRDSDASTGTTDVDMEDTEPIWDGAIHGFDWPNIEEPSEYQSASSDDEDEMTDETVQFDPFEAPPSTNTPESNTWLTNSPDAPYSVFFNTFVTFPVAYAGDGQGVLSTGVEYSDAPQGPTSAWLTNDPNALNGAAEAEASSETWSGDGTASLPVDNHLPISQDSFENEDDQSASDSDSSDEITSQAIDDQMEKLRLAPSTLLHPYSWYWPTHFFDEIVTQAEKYEEYVQKKNDLVKNISENRTLSRDGIDNILYEFVHENIVRKPIVNAAQLFKLKRFIDNAVQFVLSTQRNIDAIDADMDEGRRRHFLPLDSPLRLRSKRLGSSLRFVTGVNDAWVRDQDNWGMPPVKKKRKQI</sequence>
<evidence type="ECO:0000256" key="1">
    <source>
        <dbReference type="SAM" id="MobiDB-lite"/>
    </source>
</evidence>
<feature type="region of interest" description="Disordered" evidence="1">
    <location>
        <begin position="64"/>
        <end position="93"/>
    </location>
</feature>
<dbReference type="OMA" id="IWDGAIH"/>
<feature type="compositionally biased region" description="Acidic residues" evidence="1">
    <location>
        <begin position="281"/>
        <end position="296"/>
    </location>
</feature>
<reference evidence="2 3" key="1">
    <citation type="submission" date="2016-06" db="EMBL/GenBank/DDBJ databases">
        <title>Living apart together: crosstalk between the core and supernumerary genomes in a fungal plant pathogen.</title>
        <authorList>
            <person name="Vanheule A."/>
            <person name="Audenaert K."/>
            <person name="Warris S."/>
            <person name="Van De Geest H."/>
            <person name="Schijlen E."/>
            <person name="Hofte M."/>
            <person name="De Saeger S."/>
            <person name="Haesaert G."/>
            <person name="Waalwijk C."/>
            <person name="Van Der Lee T."/>
        </authorList>
    </citation>
    <scope>NUCLEOTIDE SEQUENCE [LARGE SCALE GENOMIC DNA]</scope>
    <source>
        <strain evidence="2 3">2516</strain>
    </source>
</reference>
<feature type="region of interest" description="Disordered" evidence="1">
    <location>
        <begin position="114"/>
        <end position="134"/>
    </location>
</feature>
<dbReference type="Proteomes" id="UP000091967">
    <property type="component" value="Unassembled WGS sequence"/>
</dbReference>
<feature type="compositionally biased region" description="Polar residues" evidence="1">
    <location>
        <begin position="181"/>
        <end position="193"/>
    </location>
</feature>
<feature type="region of interest" description="Disordered" evidence="1">
    <location>
        <begin position="148"/>
        <end position="168"/>
    </location>
</feature>
<feature type="region of interest" description="Disordered" evidence="1">
    <location>
        <begin position="174"/>
        <end position="193"/>
    </location>
</feature>
<feature type="region of interest" description="Disordered" evidence="1">
    <location>
        <begin position="250"/>
        <end position="298"/>
    </location>
</feature>
<protein>
    <submittedName>
        <fullName evidence="2">Uncharacterized protein</fullName>
    </submittedName>
</protein>
<gene>
    <name evidence="2" type="ORF">FPOA_02126</name>
</gene>
<accession>A0A1B8B642</accession>
<evidence type="ECO:0000313" key="3">
    <source>
        <dbReference type="Proteomes" id="UP000091967"/>
    </source>
</evidence>
<organism evidence="2 3">
    <name type="scientific">Fusarium poae</name>
    <dbReference type="NCBI Taxonomy" id="36050"/>
    <lineage>
        <taxon>Eukaryota</taxon>
        <taxon>Fungi</taxon>
        <taxon>Dikarya</taxon>
        <taxon>Ascomycota</taxon>
        <taxon>Pezizomycotina</taxon>
        <taxon>Sordariomycetes</taxon>
        <taxon>Hypocreomycetidae</taxon>
        <taxon>Hypocreales</taxon>
        <taxon>Nectriaceae</taxon>
        <taxon>Fusarium</taxon>
    </lineage>
</organism>
<dbReference type="EMBL" id="LYXU01000001">
    <property type="protein sequence ID" value="OBS28185.1"/>
    <property type="molecule type" value="Genomic_DNA"/>
</dbReference>
<name>A0A1B8B642_FUSPO</name>
<proteinExistence type="predicted"/>